<dbReference type="HOGENOM" id="CLU_084839_3_1_1"/>
<dbReference type="eggNOG" id="KOG4067">
    <property type="taxonomic scope" value="Eukaryota"/>
</dbReference>
<evidence type="ECO:0000313" key="4">
    <source>
        <dbReference type="EMBL" id="EFJ06994.1"/>
    </source>
</evidence>
<dbReference type="STRING" id="88036.D8T8H3"/>
<dbReference type="OMA" id="MPLLDQW"/>
<dbReference type="InParanoid" id="D8T8H3"/>
<dbReference type="Proteomes" id="UP000001514">
    <property type="component" value="Unassembled WGS sequence"/>
</dbReference>
<dbReference type="OrthoDB" id="10248398at2759"/>
<feature type="domain" description="Hikeshi-like N-terminal" evidence="2">
    <location>
        <begin position="17"/>
        <end position="118"/>
    </location>
</feature>
<evidence type="ECO:0000256" key="1">
    <source>
        <dbReference type="ARBA" id="ARBA00006623"/>
    </source>
</evidence>
<evidence type="ECO:0000313" key="5">
    <source>
        <dbReference type="Proteomes" id="UP000001514"/>
    </source>
</evidence>
<dbReference type="InterPro" id="IPR031318">
    <property type="entry name" value="OPI10"/>
</dbReference>
<dbReference type="Pfam" id="PF05603">
    <property type="entry name" value="Hikeshi-like_N"/>
    <property type="match status" value="1"/>
</dbReference>
<dbReference type="GO" id="GO:0005634">
    <property type="term" value="C:nucleus"/>
    <property type="evidence" value="ECO:0000318"/>
    <property type="project" value="GO_Central"/>
</dbReference>
<organism evidence="5">
    <name type="scientific">Selaginella moellendorffii</name>
    <name type="common">Spikemoss</name>
    <dbReference type="NCBI Taxonomy" id="88036"/>
    <lineage>
        <taxon>Eukaryota</taxon>
        <taxon>Viridiplantae</taxon>
        <taxon>Streptophyta</taxon>
        <taxon>Embryophyta</taxon>
        <taxon>Tracheophyta</taxon>
        <taxon>Lycopodiopsida</taxon>
        <taxon>Selaginellales</taxon>
        <taxon>Selaginellaceae</taxon>
        <taxon>Selaginella</taxon>
    </lineage>
</organism>
<accession>D8T8H3</accession>
<dbReference type="Gramene" id="EFJ06994">
    <property type="protein sequence ID" value="EFJ06994"/>
    <property type="gene ID" value="SELMODRAFT_134406"/>
</dbReference>
<dbReference type="GO" id="GO:0061608">
    <property type="term" value="F:nuclear import signal receptor activity"/>
    <property type="evidence" value="ECO:0000318"/>
    <property type="project" value="GO_Central"/>
</dbReference>
<keyword evidence="5" id="KW-1185">Reference proteome</keyword>
<evidence type="ECO:0000259" key="2">
    <source>
        <dbReference type="Pfam" id="PF05603"/>
    </source>
</evidence>
<sequence length="190" mass="21294">MFGVVFPNRSFPMDAASFQQIDIAHWVLDMSVFLGEGYEEVKEMCIFLLNELSLPPEKALAVYVQSPGSQFQYCGAVHKACPSAVVTLLWPKPGGQMQIMASETQPLTAKIGLAVEDLVSLPALNVGNYKKVEDLALKVGENLFNFMQSFCSQENGRMVVPLDILEKWFKKFQDKAKKDPEYLKRFTTSS</sequence>
<gene>
    <name evidence="4" type="ORF">SELMODRAFT_134406</name>
</gene>
<dbReference type="InterPro" id="IPR008493">
    <property type="entry name" value="Hikeshi-like_N"/>
</dbReference>
<dbReference type="PANTHER" id="PTHR12925">
    <property type="entry name" value="HIKESHI FAMILY MEMBER"/>
    <property type="match status" value="1"/>
</dbReference>
<dbReference type="EMBL" id="GL377690">
    <property type="protein sequence ID" value="EFJ06994.1"/>
    <property type="molecule type" value="Genomic_DNA"/>
</dbReference>
<dbReference type="PANTHER" id="PTHR12925:SF0">
    <property type="entry name" value="PROTEIN HIKESHI"/>
    <property type="match status" value="1"/>
</dbReference>
<comment type="similarity">
    <text evidence="1">Belongs to the OPI10 family.</text>
</comment>
<dbReference type="AlphaFoldDB" id="D8T8H3"/>
<name>D8T8H3_SELML</name>
<dbReference type="FunCoup" id="D8T8H3">
    <property type="interactions" value="2867"/>
</dbReference>
<feature type="domain" description="Hikeshi-like C-terminal" evidence="3">
    <location>
        <begin position="132"/>
        <end position="185"/>
    </location>
</feature>
<evidence type="ECO:0000259" key="3">
    <source>
        <dbReference type="Pfam" id="PF21057"/>
    </source>
</evidence>
<dbReference type="KEGG" id="smo:SELMODRAFT_134406"/>
<dbReference type="GO" id="GO:0005829">
    <property type="term" value="C:cytosol"/>
    <property type="evidence" value="ECO:0000318"/>
    <property type="project" value="GO_Central"/>
</dbReference>
<dbReference type="InterPro" id="IPR048364">
    <property type="entry name" value="Hikeshi-like_C"/>
</dbReference>
<evidence type="ECO:0008006" key="6">
    <source>
        <dbReference type="Google" id="ProtNLM"/>
    </source>
</evidence>
<reference evidence="4 5" key="1">
    <citation type="journal article" date="2011" name="Science">
        <title>The Selaginella genome identifies genetic changes associated with the evolution of vascular plants.</title>
        <authorList>
            <person name="Banks J.A."/>
            <person name="Nishiyama T."/>
            <person name="Hasebe M."/>
            <person name="Bowman J.L."/>
            <person name="Gribskov M."/>
            <person name="dePamphilis C."/>
            <person name="Albert V.A."/>
            <person name="Aono N."/>
            <person name="Aoyama T."/>
            <person name="Ambrose B.A."/>
            <person name="Ashton N.W."/>
            <person name="Axtell M.J."/>
            <person name="Barker E."/>
            <person name="Barker M.S."/>
            <person name="Bennetzen J.L."/>
            <person name="Bonawitz N.D."/>
            <person name="Chapple C."/>
            <person name="Cheng C."/>
            <person name="Correa L.G."/>
            <person name="Dacre M."/>
            <person name="DeBarry J."/>
            <person name="Dreyer I."/>
            <person name="Elias M."/>
            <person name="Engstrom E.M."/>
            <person name="Estelle M."/>
            <person name="Feng L."/>
            <person name="Finet C."/>
            <person name="Floyd S.K."/>
            <person name="Frommer W.B."/>
            <person name="Fujita T."/>
            <person name="Gramzow L."/>
            <person name="Gutensohn M."/>
            <person name="Harholt J."/>
            <person name="Hattori M."/>
            <person name="Heyl A."/>
            <person name="Hirai T."/>
            <person name="Hiwatashi Y."/>
            <person name="Ishikawa M."/>
            <person name="Iwata M."/>
            <person name="Karol K.G."/>
            <person name="Koehler B."/>
            <person name="Kolukisaoglu U."/>
            <person name="Kubo M."/>
            <person name="Kurata T."/>
            <person name="Lalonde S."/>
            <person name="Li K."/>
            <person name="Li Y."/>
            <person name="Litt A."/>
            <person name="Lyons E."/>
            <person name="Manning G."/>
            <person name="Maruyama T."/>
            <person name="Michael T.P."/>
            <person name="Mikami K."/>
            <person name="Miyazaki S."/>
            <person name="Morinaga S."/>
            <person name="Murata T."/>
            <person name="Mueller-Roeber B."/>
            <person name="Nelson D.R."/>
            <person name="Obara M."/>
            <person name="Oguri Y."/>
            <person name="Olmstead R.G."/>
            <person name="Onodera N."/>
            <person name="Petersen B.L."/>
            <person name="Pils B."/>
            <person name="Prigge M."/>
            <person name="Rensing S.A."/>
            <person name="Riano-Pachon D.M."/>
            <person name="Roberts A.W."/>
            <person name="Sato Y."/>
            <person name="Scheller H.V."/>
            <person name="Schulz B."/>
            <person name="Schulz C."/>
            <person name="Shakirov E.V."/>
            <person name="Shibagaki N."/>
            <person name="Shinohara N."/>
            <person name="Shippen D.E."/>
            <person name="Soerensen I."/>
            <person name="Sotooka R."/>
            <person name="Sugimoto N."/>
            <person name="Sugita M."/>
            <person name="Sumikawa N."/>
            <person name="Tanurdzic M."/>
            <person name="Theissen G."/>
            <person name="Ulvskov P."/>
            <person name="Wakazuki S."/>
            <person name="Weng J.K."/>
            <person name="Willats W.W."/>
            <person name="Wipf D."/>
            <person name="Wolf P.G."/>
            <person name="Yang L."/>
            <person name="Zimmer A.D."/>
            <person name="Zhu Q."/>
            <person name="Mitros T."/>
            <person name="Hellsten U."/>
            <person name="Loque D."/>
            <person name="Otillar R."/>
            <person name="Salamov A."/>
            <person name="Schmutz J."/>
            <person name="Shapiro H."/>
            <person name="Lindquist E."/>
            <person name="Lucas S."/>
            <person name="Rokhsar D."/>
            <person name="Grigoriev I.V."/>
        </authorList>
    </citation>
    <scope>NUCLEOTIDE SEQUENCE [LARGE SCALE GENOMIC DNA]</scope>
</reference>
<proteinExistence type="inferred from homology"/>
<dbReference type="Pfam" id="PF21057">
    <property type="entry name" value="Hikeshi-like_C"/>
    <property type="match status" value="1"/>
</dbReference>
<dbReference type="GO" id="GO:0006606">
    <property type="term" value="P:protein import into nucleus"/>
    <property type="evidence" value="ECO:0000318"/>
    <property type="project" value="GO_Central"/>
</dbReference>
<protein>
    <recommendedName>
        <fullName evidence="6">Hikeshi-like domain-containing protein</fullName>
    </recommendedName>
</protein>